<feature type="compositionally biased region" description="Acidic residues" evidence="1">
    <location>
        <begin position="102"/>
        <end position="111"/>
    </location>
</feature>
<evidence type="ECO:0000256" key="1">
    <source>
        <dbReference type="SAM" id="MobiDB-lite"/>
    </source>
</evidence>
<dbReference type="PANTHER" id="PTHR33083:SF118">
    <property type="match status" value="1"/>
</dbReference>
<feature type="region of interest" description="Disordered" evidence="1">
    <location>
        <begin position="21"/>
        <end position="149"/>
    </location>
</feature>
<proteinExistence type="predicted"/>
<dbReference type="PANTHER" id="PTHR33083">
    <property type="entry name" value="EXPRESSED PROTEIN"/>
    <property type="match status" value="1"/>
</dbReference>
<dbReference type="HOGENOM" id="CLU_1075117_0_0_1"/>
<dbReference type="ExpressionAtlas" id="A0A077S3F1">
    <property type="expression patterns" value="baseline and differential"/>
</dbReference>
<dbReference type="AlphaFoldDB" id="A0A077S3F1"/>
<name>A0A077S3F1_WHEAT</name>
<dbReference type="EMBL" id="HG670306">
    <property type="protein sequence ID" value="CDM84097.1"/>
    <property type="molecule type" value="Genomic_DNA"/>
</dbReference>
<organism evidence="2">
    <name type="scientific">Triticum aestivum</name>
    <name type="common">Wheat</name>
    <dbReference type="NCBI Taxonomy" id="4565"/>
    <lineage>
        <taxon>Eukaryota</taxon>
        <taxon>Viridiplantae</taxon>
        <taxon>Streptophyta</taxon>
        <taxon>Embryophyta</taxon>
        <taxon>Tracheophyta</taxon>
        <taxon>Spermatophyta</taxon>
        <taxon>Magnoliopsida</taxon>
        <taxon>Liliopsida</taxon>
        <taxon>Poales</taxon>
        <taxon>Poaceae</taxon>
        <taxon>BOP clade</taxon>
        <taxon>Pooideae</taxon>
        <taxon>Triticodae</taxon>
        <taxon>Triticeae</taxon>
        <taxon>Triticinae</taxon>
        <taxon>Triticum</taxon>
    </lineage>
</organism>
<sequence length="212" mass="22992">MSTTTQSAALSAKCAAWAQERRPFTHPIEIPAASGAPDERRGRGEEEDGGEVEPPHVLMARRRAASSGVQVKQRTMQREEQEEEEFHEADILWPDAAQDPGYSDDDGDEGHDEYRRPARPANAPNRQKPSSPIDIPGKTGRATGAKAPAQQAGFSKFGASLAGAGAGSVMIGSQVFVPPHVIVDRRAKRDMAMLMLVDAPKVRRVRAMVMLE</sequence>
<protein>
    <submittedName>
        <fullName evidence="2">Uncharacterized protein</fullName>
    </submittedName>
</protein>
<accession>A0A077S3F1</accession>
<evidence type="ECO:0000313" key="2">
    <source>
        <dbReference type="EMBL" id="CDM84097.1"/>
    </source>
</evidence>
<reference evidence="2" key="1">
    <citation type="journal article" date="2014" name="Science">
        <title>Structural and functional partitioning of bread wheat chromosome 3B.</title>
        <authorList>
            <person name="Choulet F."/>
            <person name="Alberti A."/>
            <person name="Theil S."/>
            <person name="Glover N."/>
            <person name="Barbe V."/>
            <person name="Daron J."/>
            <person name="Pingault L."/>
            <person name="Sourdille P."/>
            <person name="Couloux A."/>
            <person name="Paux E."/>
            <person name="Leroy P."/>
            <person name="Mangenot S."/>
            <person name="Guilhot N."/>
            <person name="Le Gouis J."/>
            <person name="Balfourier F."/>
            <person name="Alaux M."/>
            <person name="Jamilloux V."/>
            <person name="Poulain J."/>
            <person name="Durand C."/>
            <person name="Bellec A."/>
            <person name="Gaspin C."/>
            <person name="Safar J."/>
            <person name="Dolezel J."/>
            <person name="Rogers J."/>
            <person name="Vandepoele K."/>
            <person name="Aury J.M."/>
            <person name="Mayer K."/>
            <person name="Berges H."/>
            <person name="Quesneville H."/>
            <person name="Wincker P."/>
            <person name="Feuillet C."/>
        </authorList>
    </citation>
    <scope>NUCLEOTIDE SEQUENCE</scope>
</reference>
<gene>
    <name evidence="2" type="ORF">TRAES_3BF098900050CFD_c1</name>
</gene>